<dbReference type="Gene3D" id="1.10.10.10">
    <property type="entry name" value="Winged helix-like DNA-binding domain superfamily/Winged helix DNA-binding domain"/>
    <property type="match status" value="1"/>
</dbReference>
<dbReference type="PANTHER" id="PTHR37318">
    <property type="entry name" value="BSL7504 PROTEIN"/>
    <property type="match status" value="1"/>
</dbReference>
<dbReference type="Pfam" id="PF13601">
    <property type="entry name" value="HTH_34"/>
    <property type="match status" value="1"/>
</dbReference>
<dbReference type="Proteomes" id="UP001589810">
    <property type="component" value="Unassembled WGS sequence"/>
</dbReference>
<dbReference type="EMBL" id="JBHLUD010000004">
    <property type="protein sequence ID" value="MFC0542767.1"/>
    <property type="molecule type" value="Genomic_DNA"/>
</dbReference>
<evidence type="ECO:0000313" key="4">
    <source>
        <dbReference type="Proteomes" id="UP001589810"/>
    </source>
</evidence>
<organism evidence="3 4">
    <name type="scientific">Kutzneria chonburiensis</name>
    <dbReference type="NCBI Taxonomy" id="1483604"/>
    <lineage>
        <taxon>Bacteria</taxon>
        <taxon>Bacillati</taxon>
        <taxon>Actinomycetota</taxon>
        <taxon>Actinomycetes</taxon>
        <taxon>Pseudonocardiales</taxon>
        <taxon>Pseudonocardiaceae</taxon>
        <taxon>Kutzneria</taxon>
    </lineage>
</organism>
<feature type="compositionally biased region" description="Polar residues" evidence="1">
    <location>
        <begin position="104"/>
        <end position="117"/>
    </location>
</feature>
<sequence length="117" mass="12335">MTPRFDELIHAPTRLSLVAFLAATGWADFAVLRDSVGLSDSALSKQLTTLEQAGYVEIRKAFVGKRPRTSARLTPDGRTAFDQHVLALQEIVAGAGASVVPPGQSRSAGTVTPASSE</sequence>
<dbReference type="InterPro" id="IPR036388">
    <property type="entry name" value="WH-like_DNA-bd_sf"/>
</dbReference>
<dbReference type="InterPro" id="IPR036390">
    <property type="entry name" value="WH_DNA-bd_sf"/>
</dbReference>
<dbReference type="PANTHER" id="PTHR37318:SF1">
    <property type="entry name" value="BSL7504 PROTEIN"/>
    <property type="match status" value="1"/>
</dbReference>
<comment type="caution">
    <text evidence="3">The sequence shown here is derived from an EMBL/GenBank/DDBJ whole genome shotgun (WGS) entry which is preliminary data.</text>
</comment>
<keyword evidence="4" id="KW-1185">Reference proteome</keyword>
<feature type="domain" description="Winged helix DNA-binding" evidence="2">
    <location>
        <begin position="14"/>
        <end position="92"/>
    </location>
</feature>
<name>A0ABV6MRA3_9PSEU</name>
<evidence type="ECO:0000259" key="2">
    <source>
        <dbReference type="Pfam" id="PF13601"/>
    </source>
</evidence>
<accession>A0ABV6MRA3</accession>
<gene>
    <name evidence="3" type="ORF">ACFFH7_14815</name>
</gene>
<dbReference type="SUPFAM" id="SSF46785">
    <property type="entry name" value="Winged helix' DNA-binding domain"/>
    <property type="match status" value="1"/>
</dbReference>
<proteinExistence type="predicted"/>
<dbReference type="RefSeq" id="WP_273941184.1">
    <property type="nucleotide sequence ID" value="NZ_CP097263.1"/>
</dbReference>
<dbReference type="InterPro" id="IPR027395">
    <property type="entry name" value="WH_DNA-bd_dom"/>
</dbReference>
<reference evidence="3 4" key="1">
    <citation type="submission" date="2024-09" db="EMBL/GenBank/DDBJ databases">
        <authorList>
            <person name="Sun Q."/>
            <person name="Mori K."/>
        </authorList>
    </citation>
    <scope>NUCLEOTIDE SEQUENCE [LARGE SCALE GENOMIC DNA]</scope>
    <source>
        <strain evidence="3 4">TBRC 1432</strain>
    </source>
</reference>
<protein>
    <submittedName>
        <fullName evidence="3">Winged helix-turn-helix domain-containing protein</fullName>
    </submittedName>
</protein>
<feature type="region of interest" description="Disordered" evidence="1">
    <location>
        <begin position="98"/>
        <end position="117"/>
    </location>
</feature>
<evidence type="ECO:0000256" key="1">
    <source>
        <dbReference type="SAM" id="MobiDB-lite"/>
    </source>
</evidence>
<evidence type="ECO:0000313" key="3">
    <source>
        <dbReference type="EMBL" id="MFC0542767.1"/>
    </source>
</evidence>